<dbReference type="GO" id="GO:0016787">
    <property type="term" value="F:hydrolase activity"/>
    <property type="evidence" value="ECO:0007669"/>
    <property type="project" value="UniProtKB-KW"/>
</dbReference>
<evidence type="ECO:0000313" key="4">
    <source>
        <dbReference type="Proteomes" id="UP000271087"/>
    </source>
</evidence>
<keyword evidence="1" id="KW-0547">Nucleotide-binding</keyword>
<reference evidence="3 4" key="2">
    <citation type="submission" date="2018-08" db="EMBL/GenBank/DDBJ databases">
        <authorList>
            <person name="Laetsch R D."/>
            <person name="Stevens L."/>
            <person name="Kumar S."/>
            <person name="Blaxter L. M."/>
        </authorList>
    </citation>
    <scope>NUCLEOTIDE SEQUENCE [LARGE SCALE GENOMIC DNA]</scope>
</reference>
<dbReference type="EC" id="5.6.2.3" evidence="1"/>
<evidence type="ECO:0000259" key="2">
    <source>
        <dbReference type="Pfam" id="PF05970"/>
    </source>
</evidence>
<comment type="similarity">
    <text evidence="1">Belongs to the helicase family.</text>
</comment>
<keyword evidence="4" id="KW-1185">Reference proteome</keyword>
<evidence type="ECO:0000313" key="3">
    <source>
        <dbReference type="EMBL" id="VDK61063.1"/>
    </source>
</evidence>
<dbReference type="GO" id="GO:0006310">
    <property type="term" value="P:DNA recombination"/>
    <property type="evidence" value="ECO:0007669"/>
    <property type="project" value="UniProtKB-KW"/>
</dbReference>
<comment type="cofactor">
    <cofactor evidence="1">
        <name>Mg(2+)</name>
        <dbReference type="ChEBI" id="CHEBI:18420"/>
    </cofactor>
</comment>
<evidence type="ECO:0000313" key="5">
    <source>
        <dbReference type="WBParaSite" id="nOo.2.0.1.t00029-RA"/>
    </source>
</evidence>
<gene>
    <name evidence="3" type="ORF">NOO_LOCUS29</name>
</gene>
<proteinExistence type="inferred from homology"/>
<dbReference type="GO" id="GO:0005524">
    <property type="term" value="F:ATP binding"/>
    <property type="evidence" value="ECO:0007669"/>
    <property type="project" value="UniProtKB-KW"/>
</dbReference>
<keyword evidence="1" id="KW-0233">DNA recombination</keyword>
<feature type="domain" description="DNA helicase Pif1-like DEAD-box helicase" evidence="2">
    <location>
        <begin position="63"/>
        <end position="119"/>
    </location>
</feature>
<keyword evidence="1" id="KW-0227">DNA damage</keyword>
<dbReference type="GO" id="GO:0043139">
    <property type="term" value="F:5'-3' DNA helicase activity"/>
    <property type="evidence" value="ECO:0007669"/>
    <property type="project" value="UniProtKB-EC"/>
</dbReference>
<organism evidence="5">
    <name type="scientific">Onchocerca ochengi</name>
    <name type="common">Filarial nematode worm</name>
    <dbReference type="NCBI Taxonomy" id="42157"/>
    <lineage>
        <taxon>Eukaryota</taxon>
        <taxon>Metazoa</taxon>
        <taxon>Ecdysozoa</taxon>
        <taxon>Nematoda</taxon>
        <taxon>Chromadorea</taxon>
        <taxon>Rhabditida</taxon>
        <taxon>Spirurina</taxon>
        <taxon>Spiruromorpha</taxon>
        <taxon>Filarioidea</taxon>
        <taxon>Onchocercidae</taxon>
        <taxon>Onchocerca</taxon>
    </lineage>
</organism>
<accession>A0A182DWL3</accession>
<dbReference type="OrthoDB" id="5864836at2759"/>
<keyword evidence="1" id="KW-0378">Hydrolase</keyword>
<dbReference type="EMBL" id="UYRW01000003">
    <property type="protein sequence ID" value="VDK61063.1"/>
    <property type="molecule type" value="Genomic_DNA"/>
</dbReference>
<dbReference type="GO" id="GO:0000723">
    <property type="term" value="P:telomere maintenance"/>
    <property type="evidence" value="ECO:0007669"/>
    <property type="project" value="InterPro"/>
</dbReference>
<name>A0A182DWL3_ONCOC</name>
<dbReference type="Proteomes" id="UP000271087">
    <property type="component" value="Unassembled WGS sequence"/>
</dbReference>
<protein>
    <recommendedName>
        <fullName evidence="1">ATP-dependent DNA helicase</fullName>
        <ecNumber evidence="1">5.6.2.3</ecNumber>
    </recommendedName>
</protein>
<dbReference type="Pfam" id="PF05970">
    <property type="entry name" value="PIF1"/>
    <property type="match status" value="1"/>
</dbReference>
<keyword evidence="1" id="KW-0234">DNA repair</keyword>
<reference evidence="5" key="1">
    <citation type="submission" date="2016-06" db="UniProtKB">
        <authorList>
            <consortium name="WormBaseParasite"/>
        </authorList>
    </citation>
    <scope>IDENTIFICATION</scope>
</reference>
<sequence length="181" mass="19944">MNIDFTAGIYNESLIMIENLCLQIASKVPNQLEMPSPNRFAAASFDVELHHEENDNAINLLLILAAIRFQKDIALALTSSGTAATLLPSGSTAHSVLKLRLSIIETPRCNISKASGMEKTNTSADTNERNKCLSEVLYFVAIRKDIKINYNYACLAAKRSINWDIVTSIAGNWGRKGCRLI</sequence>
<dbReference type="WBParaSite" id="nOo.2.0.1.t00029-RA">
    <property type="protein sequence ID" value="nOo.2.0.1.t00029-RA"/>
    <property type="gene ID" value="nOo.2.0.1.g00029"/>
</dbReference>
<keyword evidence="1" id="KW-0067">ATP-binding</keyword>
<keyword evidence="1" id="KW-0347">Helicase</keyword>
<dbReference type="GO" id="GO:0006281">
    <property type="term" value="P:DNA repair"/>
    <property type="evidence" value="ECO:0007669"/>
    <property type="project" value="UniProtKB-KW"/>
</dbReference>
<dbReference type="InterPro" id="IPR010285">
    <property type="entry name" value="DNA_helicase_pif1-like_DEAD"/>
</dbReference>
<comment type="catalytic activity">
    <reaction evidence="1">
        <text>ATP + H2O = ADP + phosphate + H(+)</text>
        <dbReference type="Rhea" id="RHEA:13065"/>
        <dbReference type="ChEBI" id="CHEBI:15377"/>
        <dbReference type="ChEBI" id="CHEBI:15378"/>
        <dbReference type="ChEBI" id="CHEBI:30616"/>
        <dbReference type="ChEBI" id="CHEBI:43474"/>
        <dbReference type="ChEBI" id="CHEBI:456216"/>
        <dbReference type="EC" id="5.6.2.3"/>
    </reaction>
</comment>
<dbReference type="STRING" id="42157.A0A182DWL3"/>
<dbReference type="AlphaFoldDB" id="A0A182DWL3"/>
<evidence type="ECO:0000256" key="1">
    <source>
        <dbReference type="RuleBase" id="RU363044"/>
    </source>
</evidence>